<dbReference type="AlphaFoldDB" id="A0A5B8V2N6"/>
<gene>
    <name evidence="1" type="ORF">FRZ54_23610</name>
</gene>
<reference evidence="1 2" key="1">
    <citation type="journal article" date="2017" name="Curr. Microbiol.">
        <title>Mucilaginibacter ginsenosidivorans sp. nov., Isolated from Soil of Ginseng Field.</title>
        <authorList>
            <person name="Kim M.M."/>
            <person name="Siddiqi M.Z."/>
            <person name="Im W.T."/>
        </authorList>
    </citation>
    <scope>NUCLEOTIDE SEQUENCE [LARGE SCALE GENOMIC DNA]</scope>
    <source>
        <strain evidence="1 2">Gsoil 3017</strain>
    </source>
</reference>
<evidence type="ECO:0008006" key="3">
    <source>
        <dbReference type="Google" id="ProtNLM"/>
    </source>
</evidence>
<dbReference type="OrthoDB" id="166868at2"/>
<proteinExistence type="predicted"/>
<dbReference type="InterPro" id="IPR043148">
    <property type="entry name" value="TagF_C"/>
</dbReference>
<evidence type="ECO:0000313" key="2">
    <source>
        <dbReference type="Proteomes" id="UP000321479"/>
    </source>
</evidence>
<name>A0A5B8V2N6_9SPHI</name>
<dbReference type="Gene3D" id="3.40.50.12580">
    <property type="match status" value="1"/>
</dbReference>
<keyword evidence="2" id="KW-1185">Reference proteome</keyword>
<dbReference type="SUPFAM" id="SSF53756">
    <property type="entry name" value="UDP-Glycosyltransferase/glycogen phosphorylase"/>
    <property type="match status" value="1"/>
</dbReference>
<dbReference type="Proteomes" id="UP000321479">
    <property type="component" value="Chromosome"/>
</dbReference>
<protein>
    <recommendedName>
        <fullName evidence="3">UDP-N-acetyl glucosamine 2-epimerase</fullName>
    </recommendedName>
</protein>
<organism evidence="1 2">
    <name type="scientific">Mucilaginibacter ginsenosidivorans</name>
    <dbReference type="NCBI Taxonomy" id="398053"/>
    <lineage>
        <taxon>Bacteria</taxon>
        <taxon>Pseudomonadati</taxon>
        <taxon>Bacteroidota</taxon>
        <taxon>Sphingobacteriia</taxon>
        <taxon>Sphingobacteriales</taxon>
        <taxon>Sphingobacteriaceae</taxon>
        <taxon>Mucilaginibacter</taxon>
    </lineage>
</organism>
<dbReference type="RefSeq" id="WP_147034253.1">
    <property type="nucleotide sequence ID" value="NZ_CP042436.1"/>
</dbReference>
<sequence length="350" mass="40122">MRKKILFITGSLNQTSQMHQIASLLPDYDCWFSQIFSDAATAKFFEKHTSVIESTVMARRHRESTEKYLRAFGCQIDYKAVKNEYSLVVFCSDMVVPANLRQTKKIWVQEGMIDKMTIASHIVKFFGLPIWMAGNTSLNGSTNLCDIYCAASEGYKTALSERGADENRIIVTGIPNYDNLELFADNDFPHRDYVMVATTDLRETFRFENRPAFIRKAVKMANGKRLLFKLHPNENFARAEAEIRRYAPSDALIYHHGNTNEMIANCCELITQYSTVVYTGIALRKKVHSWFDTESLYRQMPIQNQGTSAENIAGICRSYIEFEGKGDKFLKNFIYRPVDPRPVVEELIAS</sequence>
<evidence type="ECO:0000313" key="1">
    <source>
        <dbReference type="EMBL" id="QEC65428.1"/>
    </source>
</evidence>
<dbReference type="KEGG" id="mgin:FRZ54_23610"/>
<dbReference type="EMBL" id="CP042436">
    <property type="protein sequence ID" value="QEC65428.1"/>
    <property type="molecule type" value="Genomic_DNA"/>
</dbReference>
<accession>A0A5B8V2N6</accession>